<dbReference type="EMBL" id="HBIM01024598">
    <property type="protein sequence ID" value="CAE0421604.1"/>
    <property type="molecule type" value="Transcribed_RNA"/>
</dbReference>
<dbReference type="AlphaFoldDB" id="A0A7S3LFH8"/>
<name>A0A7S3LFH8_9STRA</name>
<proteinExistence type="predicted"/>
<feature type="compositionally biased region" description="Basic and acidic residues" evidence="1">
    <location>
        <begin position="192"/>
        <end position="201"/>
    </location>
</feature>
<feature type="compositionally biased region" description="Basic and acidic residues" evidence="1">
    <location>
        <begin position="270"/>
        <end position="282"/>
    </location>
</feature>
<evidence type="ECO:0000256" key="1">
    <source>
        <dbReference type="SAM" id="MobiDB-lite"/>
    </source>
</evidence>
<sequence length="481" mass="53169">MTLVLNQTNQYTTLEGMSMDQYAKHSNQFQPSGHRRSSIGCNAELRGQNSLYCHRSKILPSSYEKEDSDGEELSECSTIISSLELSASSLFSEKEPKRPSHTLPFPFEEEDESSGRVLKDSILYHYCNAYASHSPLKNDNAKLTVSPSMQKKLRLAGMDQASNDSRISDRRKMMSRWASTGHLCPTDDESEPSGKETRDKPPTSPVRKSRGKVSLPAPGVLPLADKAPPNRRSHFTRRASTGVMGNGKNMVVQLHQKKETFENSMSSLGKNDKAPACPDRRSQFRRRNSTGSSESLEEMVVCDENGKGKSKSSKRTNHSHPAHADPDFVDHSAEGKTTKKNKSKKKSSKEKKDKSEKKEKSKKKERYSSKSLRHLTSSSTKKSSDRRSCLQNESLFSLLGQSTSTLMKQSAQMFEAPAAEQAPMTRPLKTFSRRASTGVLSGEGVVSMPTKTKGGGTTSTPRELLSTSASVAALRAKFECK</sequence>
<feature type="region of interest" description="Disordered" evidence="1">
    <location>
        <begin position="177"/>
        <end position="248"/>
    </location>
</feature>
<gene>
    <name evidence="2" type="ORF">ACOF00016_LOCUS18241</name>
</gene>
<feature type="compositionally biased region" description="Basic and acidic residues" evidence="1">
    <location>
        <begin position="322"/>
        <end position="337"/>
    </location>
</feature>
<protein>
    <submittedName>
        <fullName evidence="2">Uncharacterized protein</fullName>
    </submittedName>
</protein>
<feature type="region of interest" description="Disordered" evidence="1">
    <location>
        <begin position="263"/>
        <end position="389"/>
    </location>
</feature>
<accession>A0A7S3LFH8</accession>
<evidence type="ECO:0000313" key="2">
    <source>
        <dbReference type="EMBL" id="CAE0421604.1"/>
    </source>
</evidence>
<organism evidence="2">
    <name type="scientific">Amphora coffeiformis</name>
    <dbReference type="NCBI Taxonomy" id="265554"/>
    <lineage>
        <taxon>Eukaryota</taxon>
        <taxon>Sar</taxon>
        <taxon>Stramenopiles</taxon>
        <taxon>Ochrophyta</taxon>
        <taxon>Bacillariophyta</taxon>
        <taxon>Bacillariophyceae</taxon>
        <taxon>Bacillariophycidae</taxon>
        <taxon>Thalassiophysales</taxon>
        <taxon>Catenulaceae</taxon>
        <taxon>Amphora</taxon>
    </lineage>
</organism>
<feature type="compositionally biased region" description="Basic and acidic residues" evidence="1">
    <location>
        <begin position="350"/>
        <end position="359"/>
    </location>
</feature>
<feature type="compositionally biased region" description="Basic residues" evidence="1">
    <location>
        <begin position="338"/>
        <end position="349"/>
    </location>
</feature>
<reference evidence="2" key="1">
    <citation type="submission" date="2021-01" db="EMBL/GenBank/DDBJ databases">
        <authorList>
            <person name="Corre E."/>
            <person name="Pelletier E."/>
            <person name="Niang G."/>
            <person name="Scheremetjew M."/>
            <person name="Finn R."/>
            <person name="Kale V."/>
            <person name="Holt S."/>
            <person name="Cochrane G."/>
            <person name="Meng A."/>
            <person name="Brown T."/>
            <person name="Cohen L."/>
        </authorList>
    </citation>
    <scope>NUCLEOTIDE SEQUENCE</scope>
    <source>
        <strain evidence="2">CCMP127</strain>
    </source>
</reference>
<feature type="compositionally biased region" description="Basic residues" evidence="1">
    <location>
        <begin position="308"/>
        <end position="321"/>
    </location>
</feature>
<feature type="region of interest" description="Disordered" evidence="1">
    <location>
        <begin position="439"/>
        <end position="466"/>
    </location>
</feature>